<feature type="transmembrane region" description="Helical" evidence="7">
    <location>
        <begin position="266"/>
        <end position="288"/>
    </location>
</feature>
<dbReference type="PANTHER" id="PTHR30193:SF37">
    <property type="entry name" value="INNER MEMBRANE ABC TRANSPORTER PERMEASE PROTEIN YCJO"/>
    <property type="match status" value="1"/>
</dbReference>
<dbReference type="InterPro" id="IPR035906">
    <property type="entry name" value="MetI-like_sf"/>
</dbReference>
<dbReference type="InterPro" id="IPR051393">
    <property type="entry name" value="ABC_transporter_permease"/>
</dbReference>
<dbReference type="GO" id="GO:0005886">
    <property type="term" value="C:plasma membrane"/>
    <property type="evidence" value="ECO:0007669"/>
    <property type="project" value="UniProtKB-SubCell"/>
</dbReference>
<dbReference type="eggNOG" id="COG1175">
    <property type="taxonomic scope" value="Bacteria"/>
</dbReference>
<dbReference type="RefSeq" id="WP_013907301.1">
    <property type="nucleotide sequence ID" value="NC_015681.1"/>
</dbReference>
<dbReference type="InParanoid" id="F8ABU6"/>
<dbReference type="KEGG" id="tid:Thein_0676"/>
<evidence type="ECO:0000256" key="6">
    <source>
        <dbReference type="ARBA" id="ARBA00023136"/>
    </source>
</evidence>
<dbReference type="GO" id="GO:0055085">
    <property type="term" value="P:transmembrane transport"/>
    <property type="evidence" value="ECO:0007669"/>
    <property type="project" value="InterPro"/>
</dbReference>
<dbReference type="Pfam" id="PF00528">
    <property type="entry name" value="BPD_transp_1"/>
    <property type="match status" value="1"/>
</dbReference>
<feature type="transmembrane region" description="Helical" evidence="7">
    <location>
        <begin position="76"/>
        <end position="97"/>
    </location>
</feature>
<dbReference type="HOGENOM" id="CLU_016047_0_2_0"/>
<feature type="transmembrane region" description="Helical" evidence="7">
    <location>
        <begin position="109"/>
        <end position="129"/>
    </location>
</feature>
<feature type="transmembrane region" description="Helical" evidence="7">
    <location>
        <begin position="149"/>
        <end position="168"/>
    </location>
</feature>
<evidence type="ECO:0000313" key="10">
    <source>
        <dbReference type="Proteomes" id="UP000006793"/>
    </source>
</evidence>
<dbReference type="CDD" id="cd06261">
    <property type="entry name" value="TM_PBP2"/>
    <property type="match status" value="1"/>
</dbReference>
<sequence>MTQDYNIYKNKWIALLLLLPTILILLLFLYYPILETFLLSLYRVGFLGLTKKFVGLDNYKYIFSSKDYIKIFKNTAVFIVPSILLSITIGFIISLFLNSKIKGISFFRLLLIWPYALPPAVAGVIFLFLFNEQSGITNFLLNKVLQIQIPWLSNNILAMGVLIIAFVWKMLGYNIVFYLAALQNIPEELLEAASLEGASYFQKIFKIILPLLSPISLFLLITNTIAAFFESFAFVDLITKGGPAGSTTILIYSIYRDGFEYFKTGIAAAQSVILFIFVVILTLIQLRVSSRMVHYER</sequence>
<reference evidence="9 10" key="2">
    <citation type="journal article" date="2012" name="Stand. Genomic Sci.">
        <title>Complete genome sequence of the thermophilic sulfate-reducing ocean bacterium Thermodesulfatator indicus type strain (CIR29812(T)).</title>
        <authorList>
            <person name="Anderson I."/>
            <person name="Saunders E."/>
            <person name="Lapidus A."/>
            <person name="Nolan M."/>
            <person name="Lucas S."/>
            <person name="Tice H."/>
            <person name="Del Rio T.G."/>
            <person name="Cheng J.F."/>
            <person name="Han C."/>
            <person name="Tapia R."/>
            <person name="Goodwin L.A."/>
            <person name="Pitluck S."/>
            <person name="Liolios K."/>
            <person name="Mavromatis K."/>
            <person name="Pagani I."/>
            <person name="Ivanova N."/>
            <person name="Mikhailova N."/>
            <person name="Pati A."/>
            <person name="Chen A."/>
            <person name="Palaniappan K."/>
            <person name="Land M."/>
            <person name="Hauser L."/>
            <person name="Jeffries C.D."/>
            <person name="Chang Y.J."/>
            <person name="Brambilla E.M."/>
            <person name="Rohde M."/>
            <person name="Spring S."/>
            <person name="Goker M."/>
            <person name="Detter J.C."/>
            <person name="Woyke T."/>
            <person name="Bristow J."/>
            <person name="Eisen J.A."/>
            <person name="Markowitz V."/>
            <person name="Hugenholtz P."/>
            <person name="Kyrpides N.C."/>
            <person name="Klenk H.P."/>
        </authorList>
    </citation>
    <scope>NUCLEOTIDE SEQUENCE [LARGE SCALE GENOMIC DNA]</scope>
    <source>
        <strain evidence="10">DSM 15286 / JCM 11887 / CIR29812</strain>
    </source>
</reference>
<name>F8ABU6_THEID</name>
<comment type="similarity">
    <text evidence="7">Belongs to the binding-protein-dependent transport system permease family.</text>
</comment>
<evidence type="ECO:0000256" key="1">
    <source>
        <dbReference type="ARBA" id="ARBA00004651"/>
    </source>
</evidence>
<evidence type="ECO:0000259" key="8">
    <source>
        <dbReference type="PROSITE" id="PS50928"/>
    </source>
</evidence>
<dbReference type="PANTHER" id="PTHR30193">
    <property type="entry name" value="ABC TRANSPORTER PERMEASE PROTEIN"/>
    <property type="match status" value="1"/>
</dbReference>
<protein>
    <submittedName>
        <fullName evidence="9">Binding-protein-dependent transport systems inner membrane component</fullName>
    </submittedName>
</protein>
<organism evidence="9 10">
    <name type="scientific">Thermodesulfatator indicus (strain DSM 15286 / JCM 11887 / CIR29812)</name>
    <dbReference type="NCBI Taxonomy" id="667014"/>
    <lineage>
        <taxon>Bacteria</taxon>
        <taxon>Pseudomonadati</taxon>
        <taxon>Thermodesulfobacteriota</taxon>
        <taxon>Thermodesulfobacteria</taxon>
        <taxon>Thermodesulfobacteriales</taxon>
        <taxon>Thermodesulfatatoraceae</taxon>
        <taxon>Thermodesulfatator</taxon>
    </lineage>
</organism>
<dbReference type="PROSITE" id="PS50928">
    <property type="entry name" value="ABC_TM1"/>
    <property type="match status" value="1"/>
</dbReference>
<dbReference type="AlphaFoldDB" id="F8ABU6"/>
<comment type="subcellular location">
    <subcellularLocation>
        <location evidence="1 7">Cell membrane</location>
        <topology evidence="1 7">Multi-pass membrane protein</topology>
    </subcellularLocation>
</comment>
<dbReference type="EMBL" id="CP002683">
    <property type="protein sequence ID" value="AEH44556.1"/>
    <property type="molecule type" value="Genomic_DNA"/>
</dbReference>
<dbReference type="FunCoup" id="F8ABU6">
    <property type="interactions" value="98"/>
</dbReference>
<evidence type="ECO:0000313" key="9">
    <source>
        <dbReference type="EMBL" id="AEH44556.1"/>
    </source>
</evidence>
<accession>F8ABU6</accession>
<dbReference type="PaxDb" id="667014-Thein_0676"/>
<keyword evidence="5 7" id="KW-1133">Transmembrane helix</keyword>
<proteinExistence type="inferred from homology"/>
<dbReference type="STRING" id="667014.Thein_0676"/>
<dbReference type="Proteomes" id="UP000006793">
    <property type="component" value="Chromosome"/>
</dbReference>
<evidence type="ECO:0000256" key="3">
    <source>
        <dbReference type="ARBA" id="ARBA00022475"/>
    </source>
</evidence>
<gene>
    <name evidence="9" type="ordered locus">Thein_0676</name>
</gene>
<dbReference type="Gene3D" id="1.10.3720.10">
    <property type="entry name" value="MetI-like"/>
    <property type="match status" value="1"/>
</dbReference>
<feature type="domain" description="ABC transmembrane type-1" evidence="8">
    <location>
        <begin position="72"/>
        <end position="285"/>
    </location>
</feature>
<evidence type="ECO:0000256" key="2">
    <source>
        <dbReference type="ARBA" id="ARBA00022448"/>
    </source>
</evidence>
<keyword evidence="4 7" id="KW-0812">Transmembrane</keyword>
<keyword evidence="3" id="KW-1003">Cell membrane</keyword>
<dbReference type="InterPro" id="IPR000515">
    <property type="entry name" value="MetI-like"/>
</dbReference>
<evidence type="ECO:0000256" key="4">
    <source>
        <dbReference type="ARBA" id="ARBA00022692"/>
    </source>
</evidence>
<reference evidence="10" key="1">
    <citation type="submission" date="2011-04" db="EMBL/GenBank/DDBJ databases">
        <title>The complete genome of Thermodesulfatator indicus DSM 15286.</title>
        <authorList>
            <person name="Lucas S."/>
            <person name="Copeland A."/>
            <person name="Lapidus A."/>
            <person name="Bruce D."/>
            <person name="Goodwin L."/>
            <person name="Pitluck S."/>
            <person name="Peters L."/>
            <person name="Kyrpides N."/>
            <person name="Mavromatis K."/>
            <person name="Pagani I."/>
            <person name="Ivanova N."/>
            <person name="Saunders L."/>
            <person name="Detter J.C."/>
            <person name="Tapia R."/>
            <person name="Han C."/>
            <person name="Land M."/>
            <person name="Hauser L."/>
            <person name="Markowitz V."/>
            <person name="Cheng J.-F."/>
            <person name="Hugenholtz P."/>
            <person name="Woyke T."/>
            <person name="Wu D."/>
            <person name="Spring S."/>
            <person name="Schroeder M."/>
            <person name="Brambilla E."/>
            <person name="Klenk H.-P."/>
            <person name="Eisen J.A."/>
        </authorList>
    </citation>
    <scope>NUCLEOTIDE SEQUENCE [LARGE SCALE GENOMIC DNA]</scope>
    <source>
        <strain evidence="10">DSM 15286 / JCM 11887 / CIR29812</strain>
    </source>
</reference>
<evidence type="ECO:0000256" key="7">
    <source>
        <dbReference type="RuleBase" id="RU363032"/>
    </source>
</evidence>
<feature type="transmembrane region" description="Helical" evidence="7">
    <location>
        <begin position="207"/>
        <end position="229"/>
    </location>
</feature>
<dbReference type="SUPFAM" id="SSF161098">
    <property type="entry name" value="MetI-like"/>
    <property type="match status" value="1"/>
</dbReference>
<evidence type="ECO:0000256" key="5">
    <source>
        <dbReference type="ARBA" id="ARBA00022989"/>
    </source>
</evidence>
<dbReference type="OrthoDB" id="3265694at2"/>
<keyword evidence="10" id="KW-1185">Reference proteome</keyword>
<keyword evidence="6 7" id="KW-0472">Membrane</keyword>
<feature type="transmembrane region" description="Helical" evidence="7">
    <location>
        <begin position="12"/>
        <end position="33"/>
    </location>
</feature>
<keyword evidence="2 7" id="KW-0813">Transport</keyword>